<dbReference type="EMBL" id="ML977700">
    <property type="protein sequence ID" value="KAF1993497.1"/>
    <property type="molecule type" value="Genomic_DNA"/>
</dbReference>
<proteinExistence type="predicted"/>
<dbReference type="OrthoDB" id="3799914at2759"/>
<organism evidence="2 3">
    <name type="scientific">Amniculicola lignicola CBS 123094</name>
    <dbReference type="NCBI Taxonomy" id="1392246"/>
    <lineage>
        <taxon>Eukaryota</taxon>
        <taxon>Fungi</taxon>
        <taxon>Dikarya</taxon>
        <taxon>Ascomycota</taxon>
        <taxon>Pezizomycotina</taxon>
        <taxon>Dothideomycetes</taxon>
        <taxon>Pleosporomycetidae</taxon>
        <taxon>Pleosporales</taxon>
        <taxon>Amniculicolaceae</taxon>
        <taxon>Amniculicola</taxon>
    </lineage>
</organism>
<reference evidence="2" key="1">
    <citation type="journal article" date="2020" name="Stud. Mycol.">
        <title>101 Dothideomycetes genomes: a test case for predicting lifestyles and emergence of pathogens.</title>
        <authorList>
            <person name="Haridas S."/>
            <person name="Albert R."/>
            <person name="Binder M."/>
            <person name="Bloem J."/>
            <person name="Labutti K."/>
            <person name="Salamov A."/>
            <person name="Andreopoulos B."/>
            <person name="Baker S."/>
            <person name="Barry K."/>
            <person name="Bills G."/>
            <person name="Bluhm B."/>
            <person name="Cannon C."/>
            <person name="Castanera R."/>
            <person name="Culley D."/>
            <person name="Daum C."/>
            <person name="Ezra D."/>
            <person name="Gonzalez J."/>
            <person name="Henrissat B."/>
            <person name="Kuo A."/>
            <person name="Liang C."/>
            <person name="Lipzen A."/>
            <person name="Lutzoni F."/>
            <person name="Magnuson J."/>
            <person name="Mondo S."/>
            <person name="Nolan M."/>
            <person name="Ohm R."/>
            <person name="Pangilinan J."/>
            <person name="Park H.-J."/>
            <person name="Ramirez L."/>
            <person name="Alfaro M."/>
            <person name="Sun H."/>
            <person name="Tritt A."/>
            <person name="Yoshinaga Y."/>
            <person name="Zwiers L.-H."/>
            <person name="Turgeon B."/>
            <person name="Goodwin S."/>
            <person name="Spatafora J."/>
            <person name="Crous P."/>
            <person name="Grigoriev I."/>
        </authorList>
    </citation>
    <scope>NUCLEOTIDE SEQUENCE</scope>
    <source>
        <strain evidence="2">CBS 123094</strain>
    </source>
</reference>
<evidence type="ECO:0000313" key="3">
    <source>
        <dbReference type="Proteomes" id="UP000799779"/>
    </source>
</evidence>
<gene>
    <name evidence="2" type="ORF">P154DRAFT_70474</name>
</gene>
<feature type="region of interest" description="Disordered" evidence="1">
    <location>
        <begin position="148"/>
        <end position="171"/>
    </location>
</feature>
<keyword evidence="3" id="KW-1185">Reference proteome</keyword>
<sequence length="171" mass="18764">MLFVRSNVHLINWGKDCHYSAIQPKGDESIQRSSGTSSRLSALAYLSWAAFTGPGGTAHVRFIITWSINNHATMNIIQEINRRQEGRSTKDRLPHWPCVVLNPASDEGKALLGSPNGVGIAYFLVQHKEQLGKMEVARIHLFTSDAPDPEGGSLQDLPSVAWGFGPAQEET</sequence>
<evidence type="ECO:0000256" key="1">
    <source>
        <dbReference type="SAM" id="MobiDB-lite"/>
    </source>
</evidence>
<accession>A0A6A5VX89</accession>
<dbReference type="Proteomes" id="UP000799779">
    <property type="component" value="Unassembled WGS sequence"/>
</dbReference>
<dbReference type="AlphaFoldDB" id="A0A6A5VX89"/>
<name>A0A6A5VX89_9PLEO</name>
<evidence type="ECO:0000313" key="2">
    <source>
        <dbReference type="EMBL" id="KAF1993497.1"/>
    </source>
</evidence>
<protein>
    <submittedName>
        <fullName evidence="2">Uncharacterized protein</fullName>
    </submittedName>
</protein>